<reference evidence="11 12" key="1">
    <citation type="submission" date="2022-05" db="EMBL/GenBank/DDBJ databases">
        <authorList>
            <consortium name="Genoscope - CEA"/>
            <person name="William W."/>
        </authorList>
    </citation>
    <scope>NUCLEOTIDE SEQUENCE [LARGE SCALE GENOMIC DNA]</scope>
</reference>
<feature type="transmembrane region" description="Helical" evidence="10">
    <location>
        <begin position="32"/>
        <end position="52"/>
    </location>
</feature>
<dbReference type="Pfam" id="PF11779">
    <property type="entry name" value="SPT_ssu-like"/>
    <property type="match status" value="1"/>
</dbReference>
<keyword evidence="3 10" id="KW-0812">Transmembrane</keyword>
<evidence type="ECO:0000256" key="2">
    <source>
        <dbReference type="ARBA" id="ARBA00005189"/>
    </source>
</evidence>
<keyword evidence="6 10" id="KW-1133">Transmembrane helix</keyword>
<sequence>MFQRIREWLSLKNYQYQVTTGIYMLEPWERTIFNATLVTILGMSVYSTYAYLPAYIYNVLAYFGYVEDS</sequence>
<evidence type="ECO:0000313" key="12">
    <source>
        <dbReference type="Proteomes" id="UP001159428"/>
    </source>
</evidence>
<organism evidence="11 12">
    <name type="scientific">Pocillopora meandrina</name>
    <dbReference type="NCBI Taxonomy" id="46732"/>
    <lineage>
        <taxon>Eukaryota</taxon>
        <taxon>Metazoa</taxon>
        <taxon>Cnidaria</taxon>
        <taxon>Anthozoa</taxon>
        <taxon>Hexacorallia</taxon>
        <taxon>Scleractinia</taxon>
        <taxon>Astrocoeniina</taxon>
        <taxon>Pocilloporidae</taxon>
        <taxon>Pocillopora</taxon>
    </lineage>
</organism>
<evidence type="ECO:0000256" key="3">
    <source>
        <dbReference type="ARBA" id="ARBA00022692"/>
    </source>
</evidence>
<dbReference type="EMBL" id="CALNXJ010000007">
    <property type="protein sequence ID" value="CAH3043141.1"/>
    <property type="molecule type" value="Genomic_DNA"/>
</dbReference>
<dbReference type="PANTHER" id="PTHR47084:SF1">
    <property type="entry name" value="SERINE PALMITOYLTRANSFERASE SMALL SUBUNIT A"/>
    <property type="match status" value="1"/>
</dbReference>
<evidence type="ECO:0000256" key="4">
    <source>
        <dbReference type="ARBA" id="ARBA00022824"/>
    </source>
</evidence>
<dbReference type="PANTHER" id="PTHR47084">
    <property type="entry name" value="SERINE PALMITOYLTRANSFERASE SMALL SUBUNIT A"/>
    <property type="match status" value="1"/>
</dbReference>
<gene>
    <name evidence="11" type="ORF">PMEA_00031762</name>
</gene>
<evidence type="ECO:0000256" key="10">
    <source>
        <dbReference type="SAM" id="Phobius"/>
    </source>
</evidence>
<evidence type="ECO:0008006" key="13">
    <source>
        <dbReference type="Google" id="ProtNLM"/>
    </source>
</evidence>
<dbReference type="InterPro" id="IPR024512">
    <property type="entry name" value="Ser_palmitoyltrfase_ssu-like"/>
</dbReference>
<dbReference type="Proteomes" id="UP001159428">
    <property type="component" value="Unassembled WGS sequence"/>
</dbReference>
<comment type="similarity">
    <text evidence="9">Belongs to the SPTSS family. SPTSSA subfamily.</text>
</comment>
<evidence type="ECO:0000256" key="7">
    <source>
        <dbReference type="ARBA" id="ARBA00023098"/>
    </source>
</evidence>
<keyword evidence="4" id="KW-0256">Endoplasmic reticulum</keyword>
<keyword evidence="5" id="KW-0746">Sphingolipid metabolism</keyword>
<keyword evidence="12" id="KW-1185">Reference proteome</keyword>
<dbReference type="GO" id="GO:0046513">
    <property type="term" value="P:ceramide biosynthetic process"/>
    <property type="evidence" value="ECO:0007669"/>
    <property type="project" value="TreeGrafter"/>
</dbReference>
<keyword evidence="8 10" id="KW-0472">Membrane</keyword>
<comment type="subcellular location">
    <subcellularLocation>
        <location evidence="1">Endoplasmic reticulum membrane</location>
        <topology evidence="1">Multi-pass membrane protein</topology>
    </subcellularLocation>
</comment>
<keyword evidence="7" id="KW-0443">Lipid metabolism</keyword>
<evidence type="ECO:0000313" key="11">
    <source>
        <dbReference type="EMBL" id="CAH3043141.1"/>
    </source>
</evidence>
<evidence type="ECO:0000256" key="1">
    <source>
        <dbReference type="ARBA" id="ARBA00004477"/>
    </source>
</evidence>
<evidence type="ECO:0000256" key="6">
    <source>
        <dbReference type="ARBA" id="ARBA00022989"/>
    </source>
</evidence>
<dbReference type="AlphaFoldDB" id="A0AAU9W5D7"/>
<dbReference type="InterPro" id="IPR051900">
    <property type="entry name" value="SPT_small_subunit"/>
</dbReference>
<name>A0AAU9W5D7_9CNID</name>
<proteinExistence type="inferred from homology"/>
<comment type="pathway">
    <text evidence="2">Lipid metabolism.</text>
</comment>
<dbReference type="GO" id="GO:0005789">
    <property type="term" value="C:endoplasmic reticulum membrane"/>
    <property type="evidence" value="ECO:0007669"/>
    <property type="project" value="UniProtKB-SubCell"/>
</dbReference>
<comment type="caution">
    <text evidence="11">The sequence shown here is derived from an EMBL/GenBank/DDBJ whole genome shotgun (WGS) entry which is preliminary data.</text>
</comment>
<protein>
    <recommendedName>
        <fullName evidence="13">Serine palmitoyltransferase small subunit A</fullName>
    </recommendedName>
</protein>
<evidence type="ECO:0000256" key="9">
    <source>
        <dbReference type="ARBA" id="ARBA00038370"/>
    </source>
</evidence>
<dbReference type="GO" id="GO:0004758">
    <property type="term" value="F:serine C-palmitoyltransferase activity"/>
    <property type="evidence" value="ECO:0007669"/>
    <property type="project" value="TreeGrafter"/>
</dbReference>
<dbReference type="GO" id="GO:0017059">
    <property type="term" value="C:serine palmitoyltransferase complex"/>
    <property type="evidence" value="ECO:0007669"/>
    <property type="project" value="TreeGrafter"/>
</dbReference>
<evidence type="ECO:0000256" key="5">
    <source>
        <dbReference type="ARBA" id="ARBA00022919"/>
    </source>
</evidence>
<evidence type="ECO:0000256" key="8">
    <source>
        <dbReference type="ARBA" id="ARBA00023136"/>
    </source>
</evidence>
<accession>A0AAU9W5D7</accession>